<accession>A0A0G4MAI7</accession>
<name>A0A0G4MAI7_VERLO</name>
<dbReference type="Proteomes" id="UP000044602">
    <property type="component" value="Unassembled WGS sequence"/>
</dbReference>
<reference evidence="2" key="1">
    <citation type="submission" date="2015-05" db="EMBL/GenBank/DDBJ databases">
        <authorList>
            <person name="Fogelqvist Johan"/>
        </authorList>
    </citation>
    <scope>NUCLEOTIDE SEQUENCE [LARGE SCALE GENOMIC DNA]</scope>
</reference>
<gene>
    <name evidence="1" type="ORF">BN1708_018679</name>
</gene>
<dbReference type="AlphaFoldDB" id="A0A0G4MAI7"/>
<organism evidence="1 2">
    <name type="scientific">Verticillium longisporum</name>
    <name type="common">Verticillium dahliae var. longisporum</name>
    <dbReference type="NCBI Taxonomy" id="100787"/>
    <lineage>
        <taxon>Eukaryota</taxon>
        <taxon>Fungi</taxon>
        <taxon>Dikarya</taxon>
        <taxon>Ascomycota</taxon>
        <taxon>Pezizomycotina</taxon>
        <taxon>Sordariomycetes</taxon>
        <taxon>Hypocreomycetidae</taxon>
        <taxon>Glomerellales</taxon>
        <taxon>Plectosphaerellaceae</taxon>
        <taxon>Verticillium</taxon>
    </lineage>
</organism>
<evidence type="ECO:0000313" key="2">
    <source>
        <dbReference type="Proteomes" id="UP000044602"/>
    </source>
</evidence>
<dbReference type="STRING" id="100787.A0A0G4MAI7"/>
<sequence>MIRYLIEFIAQLNERYQVPSAKFKDSPTLAGFAAPSASSTELCKKSMSLLYHLLQPQYWSDLDIDLFPHVTDAVLASDRTQTVLTADPSDKEKFDNKFITNIINTLQVVRIILNVKSDDWVQKNMSSIQKVLDKCLKSENPEIQDCLHAADPEDDDNRELKAIVKRVLEAVPEDVPMEDADADGETEAQTSEIIQALSTTAGEAMAAGNYTSG</sequence>
<evidence type="ECO:0000313" key="1">
    <source>
        <dbReference type="EMBL" id="CRK31273.1"/>
    </source>
</evidence>
<feature type="non-terminal residue" evidence="1">
    <location>
        <position position="213"/>
    </location>
</feature>
<proteinExistence type="predicted"/>
<dbReference type="Pfam" id="PF20206">
    <property type="entry name" value="Tra1_ring"/>
    <property type="match status" value="1"/>
</dbReference>
<evidence type="ECO:0008006" key="3">
    <source>
        <dbReference type="Google" id="ProtNLM"/>
    </source>
</evidence>
<dbReference type="InterPro" id="IPR046805">
    <property type="entry name" value="Tra1_ring"/>
</dbReference>
<protein>
    <recommendedName>
        <fullName evidence="3">Exportin-1 C-terminal domain-containing protein</fullName>
    </recommendedName>
</protein>
<keyword evidence="2" id="KW-1185">Reference proteome</keyword>
<dbReference type="EMBL" id="CVQH01021668">
    <property type="protein sequence ID" value="CRK31273.1"/>
    <property type="molecule type" value="Genomic_DNA"/>
</dbReference>